<evidence type="ECO:0000256" key="8">
    <source>
        <dbReference type="ARBA" id="ARBA00032386"/>
    </source>
</evidence>
<dbReference type="STRING" id="1503961.SAMN05421736_102227"/>
<keyword evidence="5" id="KW-0547">Nucleotide-binding</keyword>
<evidence type="ECO:0000256" key="1">
    <source>
        <dbReference type="ARBA" id="ARBA00006479"/>
    </source>
</evidence>
<dbReference type="PANTHER" id="PTHR18964">
    <property type="entry name" value="ROK (REPRESSOR, ORF, KINASE) FAMILY"/>
    <property type="match status" value="1"/>
</dbReference>
<dbReference type="OrthoDB" id="9810372at2"/>
<keyword evidence="4" id="KW-0808">Transferase</keyword>
<evidence type="ECO:0000256" key="3">
    <source>
        <dbReference type="ARBA" id="ARBA00014701"/>
    </source>
</evidence>
<dbReference type="GO" id="GO:0005737">
    <property type="term" value="C:cytoplasm"/>
    <property type="evidence" value="ECO:0007669"/>
    <property type="project" value="InterPro"/>
</dbReference>
<protein>
    <recommendedName>
        <fullName evidence="3">Glucokinase</fullName>
        <ecNumber evidence="2">2.7.1.2</ecNumber>
    </recommendedName>
    <alternativeName>
        <fullName evidence="8">Glucose kinase</fullName>
    </alternativeName>
</protein>
<evidence type="ECO:0000256" key="2">
    <source>
        <dbReference type="ARBA" id="ARBA00012323"/>
    </source>
</evidence>
<dbReference type="PANTHER" id="PTHR18964:SF149">
    <property type="entry name" value="BIFUNCTIONAL UDP-N-ACETYLGLUCOSAMINE 2-EPIMERASE_N-ACETYLMANNOSAMINE KINASE"/>
    <property type="match status" value="1"/>
</dbReference>
<evidence type="ECO:0000256" key="7">
    <source>
        <dbReference type="ARBA" id="ARBA00022840"/>
    </source>
</evidence>
<organism evidence="9 10">
    <name type="scientific">Evansella caseinilytica</name>
    <dbReference type="NCBI Taxonomy" id="1503961"/>
    <lineage>
        <taxon>Bacteria</taxon>
        <taxon>Bacillati</taxon>
        <taxon>Bacillota</taxon>
        <taxon>Bacilli</taxon>
        <taxon>Bacillales</taxon>
        <taxon>Bacillaceae</taxon>
        <taxon>Evansella</taxon>
    </lineage>
</organism>
<dbReference type="InterPro" id="IPR004654">
    <property type="entry name" value="ROK_glcA"/>
</dbReference>
<dbReference type="InterPro" id="IPR043129">
    <property type="entry name" value="ATPase_NBD"/>
</dbReference>
<dbReference type="PROSITE" id="PS01125">
    <property type="entry name" value="ROK"/>
    <property type="match status" value="1"/>
</dbReference>
<dbReference type="InterPro" id="IPR000600">
    <property type="entry name" value="ROK"/>
</dbReference>
<keyword evidence="10" id="KW-1185">Reference proteome</keyword>
<accession>A0A1H3KRW1</accession>
<dbReference type="InterPro" id="IPR049874">
    <property type="entry name" value="ROK_cs"/>
</dbReference>
<evidence type="ECO:0000256" key="6">
    <source>
        <dbReference type="ARBA" id="ARBA00022777"/>
    </source>
</evidence>
<keyword evidence="6 9" id="KW-0418">Kinase</keyword>
<dbReference type="Proteomes" id="UP000198935">
    <property type="component" value="Unassembled WGS sequence"/>
</dbReference>
<dbReference type="EC" id="2.7.1.2" evidence="2"/>
<dbReference type="AlphaFoldDB" id="A0A1H3KRW1"/>
<dbReference type="NCBIfam" id="TIGR00744">
    <property type="entry name" value="ROK_glcA_fam"/>
    <property type="match status" value="1"/>
</dbReference>
<dbReference type="GO" id="GO:0005524">
    <property type="term" value="F:ATP binding"/>
    <property type="evidence" value="ECO:0007669"/>
    <property type="project" value="UniProtKB-KW"/>
</dbReference>
<dbReference type="GO" id="GO:0006096">
    <property type="term" value="P:glycolytic process"/>
    <property type="evidence" value="ECO:0007669"/>
    <property type="project" value="InterPro"/>
</dbReference>
<gene>
    <name evidence="9" type="ORF">SAMN05421736_102227</name>
</gene>
<dbReference type="SUPFAM" id="SSF53067">
    <property type="entry name" value="Actin-like ATPase domain"/>
    <property type="match status" value="1"/>
</dbReference>
<sequence length="322" mass="33616">MEKNLLAGIDIGGTTVKLSFIDVQGNILTKWEIPTNIADGGKHIVKDIAATIEEKLAELGLNKSHLMGIGIGAPGFIDVKNGIIFEAVNIGWKDFHLKEEIETLLAVPAFVDNDANLAAVGEMWQGAGKGAKNLICVTLGTGVGGGIIADGEIIHGQSGMAGEIGHIAAVTENGAPCNCGKTGCLETVASATGISRLALEALDKNNTGKLTDILAQHGKLSTKDVFTAAQENDAVALSVIDEATRHLGLVLANLANAINPETIVIGGGVSRAGDYLVHHIRRYFNRFAIPKIANETKMHIATLGNDAGVYGAAWLAKSKAMK</sequence>
<keyword evidence="7" id="KW-0067">ATP-binding</keyword>
<evidence type="ECO:0000256" key="5">
    <source>
        <dbReference type="ARBA" id="ARBA00022741"/>
    </source>
</evidence>
<dbReference type="GO" id="GO:0004340">
    <property type="term" value="F:glucokinase activity"/>
    <property type="evidence" value="ECO:0007669"/>
    <property type="project" value="UniProtKB-EC"/>
</dbReference>
<dbReference type="Gene3D" id="3.30.420.40">
    <property type="match status" value="2"/>
</dbReference>
<reference evidence="10" key="1">
    <citation type="submission" date="2016-10" db="EMBL/GenBank/DDBJ databases">
        <authorList>
            <person name="Varghese N."/>
            <person name="Submissions S."/>
        </authorList>
    </citation>
    <scope>NUCLEOTIDE SEQUENCE [LARGE SCALE GENOMIC DNA]</scope>
    <source>
        <strain evidence="10">SP</strain>
    </source>
</reference>
<name>A0A1H3KRW1_9BACI</name>
<evidence type="ECO:0000313" key="10">
    <source>
        <dbReference type="Proteomes" id="UP000198935"/>
    </source>
</evidence>
<dbReference type="EMBL" id="FNPI01000002">
    <property type="protein sequence ID" value="SDY54538.1"/>
    <property type="molecule type" value="Genomic_DNA"/>
</dbReference>
<dbReference type="Pfam" id="PF00480">
    <property type="entry name" value="ROK"/>
    <property type="match status" value="1"/>
</dbReference>
<evidence type="ECO:0000313" key="9">
    <source>
        <dbReference type="EMBL" id="SDY54538.1"/>
    </source>
</evidence>
<comment type="similarity">
    <text evidence="1">Belongs to the ROK (NagC/XylR) family.</text>
</comment>
<proteinExistence type="inferred from homology"/>
<evidence type="ECO:0000256" key="4">
    <source>
        <dbReference type="ARBA" id="ARBA00022679"/>
    </source>
</evidence>